<gene>
    <name evidence="3" type="ORF">AK812_SmicGene8862</name>
</gene>
<protein>
    <recommendedName>
        <fullName evidence="2">EF-hand domain-containing protein</fullName>
    </recommendedName>
</protein>
<dbReference type="EMBL" id="LSRX01000133">
    <property type="protein sequence ID" value="OLQ07677.1"/>
    <property type="molecule type" value="Genomic_DNA"/>
</dbReference>
<keyword evidence="4" id="KW-1185">Reference proteome</keyword>
<feature type="compositionally biased region" description="Basic and acidic residues" evidence="1">
    <location>
        <begin position="164"/>
        <end position="184"/>
    </location>
</feature>
<sequence length="190" mass="20921">MAYSKADGQESAVSQRRHMKDSSMGNEEQLEIKQVLNEVDEDGTGTLSWFKFTYVATWMRQRPWWMPARQLESRLWTSFLKTGMKSPPCQRWREAAGGLEAMVDAPAPGGPEAMVAPEVASGADAQVVQEEDDGTVPLSGDSSDDSTEKADKILARSVADAEEESRQKAEKDAETAAKAAETEKQQGFLF</sequence>
<dbReference type="GO" id="GO:0005509">
    <property type="term" value="F:calcium ion binding"/>
    <property type="evidence" value="ECO:0007669"/>
    <property type="project" value="InterPro"/>
</dbReference>
<dbReference type="PROSITE" id="PS50222">
    <property type="entry name" value="EF_HAND_2"/>
    <property type="match status" value="1"/>
</dbReference>
<feature type="region of interest" description="Disordered" evidence="1">
    <location>
        <begin position="1"/>
        <end position="28"/>
    </location>
</feature>
<feature type="region of interest" description="Disordered" evidence="1">
    <location>
        <begin position="130"/>
        <end position="190"/>
    </location>
</feature>
<dbReference type="Proteomes" id="UP000186817">
    <property type="component" value="Unassembled WGS sequence"/>
</dbReference>
<organism evidence="3 4">
    <name type="scientific">Symbiodinium microadriaticum</name>
    <name type="common">Dinoflagellate</name>
    <name type="synonym">Zooxanthella microadriatica</name>
    <dbReference type="NCBI Taxonomy" id="2951"/>
    <lineage>
        <taxon>Eukaryota</taxon>
        <taxon>Sar</taxon>
        <taxon>Alveolata</taxon>
        <taxon>Dinophyceae</taxon>
        <taxon>Suessiales</taxon>
        <taxon>Symbiodiniaceae</taxon>
        <taxon>Symbiodinium</taxon>
    </lineage>
</organism>
<name>A0A1Q9EJV4_SYMMI</name>
<dbReference type="InterPro" id="IPR002048">
    <property type="entry name" value="EF_hand_dom"/>
</dbReference>
<proteinExistence type="predicted"/>
<dbReference type="AlphaFoldDB" id="A0A1Q9EJV4"/>
<comment type="caution">
    <text evidence="3">The sequence shown here is derived from an EMBL/GenBank/DDBJ whole genome shotgun (WGS) entry which is preliminary data.</text>
</comment>
<accession>A0A1Q9EJV4</accession>
<evidence type="ECO:0000256" key="1">
    <source>
        <dbReference type="SAM" id="MobiDB-lite"/>
    </source>
</evidence>
<evidence type="ECO:0000259" key="2">
    <source>
        <dbReference type="PROSITE" id="PS50222"/>
    </source>
</evidence>
<feature type="domain" description="EF-hand" evidence="2">
    <location>
        <begin position="27"/>
        <end position="62"/>
    </location>
</feature>
<evidence type="ECO:0000313" key="4">
    <source>
        <dbReference type="Proteomes" id="UP000186817"/>
    </source>
</evidence>
<reference evidence="3 4" key="1">
    <citation type="submission" date="2016-02" db="EMBL/GenBank/DDBJ databases">
        <title>Genome analysis of coral dinoflagellate symbionts highlights evolutionary adaptations to a symbiotic lifestyle.</title>
        <authorList>
            <person name="Aranda M."/>
            <person name="Li Y."/>
            <person name="Liew Y.J."/>
            <person name="Baumgarten S."/>
            <person name="Simakov O."/>
            <person name="Wilson M."/>
            <person name="Piel J."/>
            <person name="Ashoor H."/>
            <person name="Bougouffa S."/>
            <person name="Bajic V.B."/>
            <person name="Ryu T."/>
            <person name="Ravasi T."/>
            <person name="Bayer T."/>
            <person name="Micklem G."/>
            <person name="Kim H."/>
            <person name="Bhak J."/>
            <person name="Lajeunesse T.C."/>
            <person name="Voolstra C.R."/>
        </authorList>
    </citation>
    <scope>NUCLEOTIDE SEQUENCE [LARGE SCALE GENOMIC DNA]</scope>
    <source>
        <strain evidence="3 4">CCMP2467</strain>
    </source>
</reference>
<evidence type="ECO:0000313" key="3">
    <source>
        <dbReference type="EMBL" id="OLQ07677.1"/>
    </source>
</evidence>